<protein>
    <submittedName>
        <fullName evidence="1">Uncharacterized protein</fullName>
    </submittedName>
</protein>
<dbReference type="AlphaFoldDB" id="A0A382FIG7"/>
<accession>A0A382FIG7</accession>
<feature type="non-terminal residue" evidence="1">
    <location>
        <position position="237"/>
    </location>
</feature>
<reference evidence="1" key="1">
    <citation type="submission" date="2018-05" db="EMBL/GenBank/DDBJ databases">
        <authorList>
            <person name="Lanie J.A."/>
            <person name="Ng W.-L."/>
            <person name="Kazmierczak K.M."/>
            <person name="Andrzejewski T.M."/>
            <person name="Davidsen T.M."/>
            <person name="Wayne K.J."/>
            <person name="Tettelin H."/>
            <person name="Glass J.I."/>
            <person name="Rusch D."/>
            <person name="Podicherti R."/>
            <person name="Tsui H.-C.T."/>
            <person name="Winkler M.E."/>
        </authorList>
    </citation>
    <scope>NUCLEOTIDE SEQUENCE</scope>
</reference>
<evidence type="ECO:0000313" key="1">
    <source>
        <dbReference type="EMBL" id="SVB62114.1"/>
    </source>
</evidence>
<organism evidence="1">
    <name type="scientific">marine metagenome</name>
    <dbReference type="NCBI Taxonomy" id="408172"/>
    <lineage>
        <taxon>unclassified sequences</taxon>
        <taxon>metagenomes</taxon>
        <taxon>ecological metagenomes</taxon>
    </lineage>
</organism>
<feature type="non-terminal residue" evidence="1">
    <location>
        <position position="1"/>
    </location>
</feature>
<gene>
    <name evidence="1" type="ORF">METZ01_LOCUS214968</name>
</gene>
<dbReference type="EMBL" id="UINC01049849">
    <property type="protein sequence ID" value="SVB62114.1"/>
    <property type="molecule type" value="Genomic_DNA"/>
</dbReference>
<sequence>MGIFYLSKKIRFLPVIHGSSNFTHIIRDRLLSSSTDCLAVGLPPEFQTTVEDGINHLPLITLCSQKESSESFNYVPIDPCQPIIMGLRIASQEGIPRKFIDYSCDNYEPRKINFPDSYALRHISYEKFCAMLLLSIRRPKTDTLHDKRARWIAYQLHQLEMDFKNITIICSILDWPWIKEAYNERKPYDLQKTTVDIPEIYGVEKESLFFALAEFPYVTYLNELYRQQIKSDKEIII</sequence>
<name>A0A382FIG7_9ZZZZ</name>
<proteinExistence type="predicted"/>